<evidence type="ECO:0000256" key="6">
    <source>
        <dbReference type="ARBA" id="ARBA00022960"/>
    </source>
</evidence>
<feature type="domain" description="Penicillin-binding protein OB-like" evidence="12">
    <location>
        <begin position="32"/>
        <end position="144"/>
    </location>
</feature>
<keyword evidence="3" id="KW-0328">Glycosyltransferase</keyword>
<dbReference type="PANTHER" id="PTHR32282">
    <property type="entry name" value="BINDING PROTEIN TRANSPEPTIDASE, PUTATIVE-RELATED"/>
    <property type="match status" value="1"/>
</dbReference>
<evidence type="ECO:0000256" key="5">
    <source>
        <dbReference type="ARBA" id="ARBA00022692"/>
    </source>
</evidence>
<dbReference type="InterPro" id="IPR031376">
    <property type="entry name" value="PCB_OB"/>
</dbReference>
<evidence type="ECO:0000256" key="10">
    <source>
        <dbReference type="ARBA" id="ARBA00023316"/>
    </source>
</evidence>
<dbReference type="Pfam" id="PF00905">
    <property type="entry name" value="Transpeptidase"/>
    <property type="match status" value="1"/>
</dbReference>
<evidence type="ECO:0000256" key="4">
    <source>
        <dbReference type="ARBA" id="ARBA00022679"/>
    </source>
</evidence>
<evidence type="ECO:0000256" key="9">
    <source>
        <dbReference type="ARBA" id="ARBA00023136"/>
    </source>
</evidence>
<keyword evidence="5" id="KW-0812">Transmembrane</keyword>
<evidence type="ECO:0000256" key="7">
    <source>
        <dbReference type="ARBA" id="ARBA00022984"/>
    </source>
</evidence>
<dbReference type="SUPFAM" id="SSF56601">
    <property type="entry name" value="beta-lactamase/transpeptidase-like"/>
    <property type="match status" value="1"/>
</dbReference>
<organism evidence="13 14">
    <name type="scientific">Biomphalaria glabrata</name>
    <name type="common">Bloodfluke planorb</name>
    <name type="synonym">Freshwater snail</name>
    <dbReference type="NCBI Taxonomy" id="6526"/>
    <lineage>
        <taxon>Eukaryota</taxon>
        <taxon>Metazoa</taxon>
        <taxon>Spiralia</taxon>
        <taxon>Lophotrochozoa</taxon>
        <taxon>Mollusca</taxon>
        <taxon>Gastropoda</taxon>
        <taxon>Heterobranchia</taxon>
        <taxon>Euthyneura</taxon>
        <taxon>Panpulmonata</taxon>
        <taxon>Hygrophila</taxon>
        <taxon>Lymnaeoidea</taxon>
        <taxon>Planorbidae</taxon>
        <taxon>Biomphalaria</taxon>
    </lineage>
</organism>
<dbReference type="Pfam" id="PF17092">
    <property type="entry name" value="PCB_OB"/>
    <property type="match status" value="1"/>
</dbReference>
<evidence type="ECO:0000256" key="1">
    <source>
        <dbReference type="ARBA" id="ARBA00022475"/>
    </source>
</evidence>
<evidence type="ECO:0000313" key="13">
    <source>
        <dbReference type="EnsemblMetazoa" id="BGLB020943-PA"/>
    </source>
</evidence>
<dbReference type="GO" id="GO:0008955">
    <property type="term" value="F:peptidoglycan glycosyltransferase activity"/>
    <property type="evidence" value="ECO:0007669"/>
    <property type="project" value="TreeGrafter"/>
</dbReference>
<evidence type="ECO:0000256" key="8">
    <source>
        <dbReference type="ARBA" id="ARBA00022989"/>
    </source>
</evidence>
<evidence type="ECO:0000256" key="2">
    <source>
        <dbReference type="ARBA" id="ARBA00022519"/>
    </source>
</evidence>
<keyword evidence="9" id="KW-0472">Membrane</keyword>
<keyword evidence="10" id="KW-0961">Cell wall biogenesis/degradation</keyword>
<dbReference type="GO" id="GO:0008360">
    <property type="term" value="P:regulation of cell shape"/>
    <property type="evidence" value="ECO:0007669"/>
    <property type="project" value="UniProtKB-KW"/>
</dbReference>
<dbReference type="STRING" id="6526.A0A2C9KL27"/>
<dbReference type="InterPro" id="IPR001460">
    <property type="entry name" value="PCN-bd_Tpept"/>
</dbReference>
<keyword evidence="6" id="KW-0133">Cell shape</keyword>
<name>A0A2C9KL27_BIOGL</name>
<accession>A0A2C9KL27</accession>
<evidence type="ECO:0008006" key="15">
    <source>
        <dbReference type="Google" id="ProtNLM"/>
    </source>
</evidence>
<keyword evidence="2" id="KW-0997">Cell inner membrane</keyword>
<evidence type="ECO:0000259" key="11">
    <source>
        <dbReference type="Pfam" id="PF00905"/>
    </source>
</evidence>
<dbReference type="GO" id="GO:0008658">
    <property type="term" value="F:penicillin binding"/>
    <property type="evidence" value="ECO:0007669"/>
    <property type="project" value="InterPro"/>
</dbReference>
<keyword evidence="7" id="KW-0573">Peptidoglycan synthesis</keyword>
<dbReference type="AlphaFoldDB" id="A0A2C9KL27"/>
<dbReference type="PANTHER" id="PTHR32282:SF27">
    <property type="entry name" value="PENICILLIN-BINDING PROTEIN 1A"/>
    <property type="match status" value="1"/>
</dbReference>
<dbReference type="InterPro" id="IPR050396">
    <property type="entry name" value="Glycosyltr_51/Transpeptidase"/>
</dbReference>
<gene>
    <name evidence="13" type="primary">106070577</name>
</gene>
<dbReference type="GO" id="GO:0071555">
    <property type="term" value="P:cell wall organization"/>
    <property type="evidence" value="ECO:0007669"/>
    <property type="project" value="UniProtKB-KW"/>
</dbReference>
<keyword evidence="8" id="KW-1133">Transmembrane helix</keyword>
<dbReference type="Gene3D" id="3.40.710.10">
    <property type="entry name" value="DD-peptidase/beta-lactamase superfamily"/>
    <property type="match status" value="1"/>
</dbReference>
<keyword evidence="4" id="KW-0808">Transferase</keyword>
<feature type="domain" description="Penicillin-binding protein transpeptidase" evidence="11">
    <location>
        <begin position="146"/>
        <end position="445"/>
    </location>
</feature>
<proteinExistence type="predicted"/>
<sequence length="539" mass="60705">MSVYSTLSIEYQEFAKKALREGLEEYDRRHGWRGAIANINVDPSDSTDLLNNFNELRKNSECSFCAMGLVSEVYVDYATVVLEDMSHGVIKLSKTKWAKQFIDNDTIGPNINSMHHILRVGDVVFVKKEQNNDSEYLLHQVPKVNGAIIVIEPSTGRVLAMSGGYSYEDNQFNRATQAFRQPGSVFKTFVYLSAFENGLMPNTVVLDDHLYIDQGPGMPLWQPRNIGNTFLGPITVRAGFEKSRNLSTIRIARFVGMENITKTANKLNIYSSDIKNYATLLGSEVVSLMTMTRAYAIIANGGYDINCHLIDRIQNVYGSDLYKENYVTCEGCSLPFSSKAFNMLTPLPPEVHMNKPQIIDPVYAYQMTSLLEGAVKRGTAMPARINNQYIAGKTGTTNHNMDAWFIGFTNDMVVGVYVGFDVPATLGKRETGSRVALPIFKKFMQKALQDKQSKPFKIPLGINIVEVDANTGMPVKKIKNTKDIHVINEAFAIGDESKIISLIERKHYYDEDKNRWMVELEEDHISQIIKNITKTFNNK</sequence>
<evidence type="ECO:0000259" key="12">
    <source>
        <dbReference type="Pfam" id="PF17092"/>
    </source>
</evidence>
<dbReference type="InterPro" id="IPR012338">
    <property type="entry name" value="Beta-lactam/transpept-like"/>
</dbReference>
<reference evidence="13" key="1">
    <citation type="submission" date="2020-05" db="UniProtKB">
        <authorList>
            <consortium name="EnsemblMetazoa"/>
        </authorList>
    </citation>
    <scope>IDENTIFICATION</scope>
    <source>
        <strain evidence="13">BB02</strain>
    </source>
</reference>
<protein>
    <recommendedName>
        <fullName evidence="15">Penicillin-binding protein transpeptidase domain-containing protein</fullName>
    </recommendedName>
</protein>
<dbReference type="KEGG" id="bgt:106070577"/>
<dbReference type="VEuPathDB" id="VectorBase:BGLB020943"/>
<keyword evidence="1" id="KW-1003">Cell membrane</keyword>
<dbReference type="EnsemblMetazoa" id="BGLB020943-RA">
    <property type="protein sequence ID" value="BGLB020943-PA"/>
    <property type="gene ID" value="BGLB020943"/>
</dbReference>
<evidence type="ECO:0000313" key="14">
    <source>
        <dbReference type="Proteomes" id="UP000076420"/>
    </source>
</evidence>
<evidence type="ECO:0000256" key="3">
    <source>
        <dbReference type="ARBA" id="ARBA00022676"/>
    </source>
</evidence>
<dbReference type="Proteomes" id="UP000076420">
    <property type="component" value="Unassembled WGS sequence"/>
</dbReference>